<proteinExistence type="predicted"/>
<evidence type="ECO:0000313" key="2">
    <source>
        <dbReference type="Proteomes" id="UP001055105"/>
    </source>
</evidence>
<dbReference type="Proteomes" id="UP001055105">
    <property type="component" value="Unassembled WGS sequence"/>
</dbReference>
<comment type="caution">
    <text evidence="1">The sequence shown here is derived from an EMBL/GenBank/DDBJ whole genome shotgun (WGS) entry which is preliminary data.</text>
</comment>
<accession>A0AA37NKP8</accession>
<dbReference type="Pfam" id="PF12099">
    <property type="entry name" value="DUF3575"/>
    <property type="match status" value="1"/>
</dbReference>
<dbReference type="EMBL" id="BQOL01000001">
    <property type="protein sequence ID" value="GKI18086.1"/>
    <property type="molecule type" value="Genomic_DNA"/>
</dbReference>
<dbReference type="InterPro" id="IPR021958">
    <property type="entry name" value="DUF3575"/>
</dbReference>
<dbReference type="AlphaFoldDB" id="A0AA37NKP8"/>
<sequence length="143" mass="16692">MYSWWNKPRGNFFWRTYGGDVEIRRWVGRAAHENPLTGHHVGLYGQMTTYDFAVSRNGSLADRWSWGAGISYGYSHPVGRRLNLDFTIGVGYFGGKYKKYRHIDDCYVWQSTHRLRWFGPTKAEISLVWLPWRGRNGQKGGAR</sequence>
<organism evidence="1 2">
    <name type="scientific">Alistipes finegoldii</name>
    <dbReference type="NCBI Taxonomy" id="214856"/>
    <lineage>
        <taxon>Bacteria</taxon>
        <taxon>Pseudomonadati</taxon>
        <taxon>Bacteroidota</taxon>
        <taxon>Bacteroidia</taxon>
        <taxon>Bacteroidales</taxon>
        <taxon>Rikenellaceae</taxon>
        <taxon>Alistipes</taxon>
    </lineage>
</organism>
<reference evidence="1" key="1">
    <citation type="submission" date="2022-01" db="EMBL/GenBank/DDBJ databases">
        <title>Novel bile acid biosynthetic pathways are enriched in the microbiome of centenarians.</title>
        <authorList>
            <person name="Sato Y."/>
            <person name="Atarashi K."/>
            <person name="Plichta R.D."/>
            <person name="Arai Y."/>
            <person name="Sasajima S."/>
            <person name="Kearney M.S."/>
            <person name="Suda W."/>
            <person name="Takeshita K."/>
            <person name="Sasaki T."/>
            <person name="Okamoto S."/>
            <person name="Skelly N.A."/>
            <person name="Okamura Y."/>
            <person name="Vlamakis H."/>
            <person name="Li Y."/>
            <person name="Tanoue T."/>
            <person name="Takei H."/>
            <person name="Nittono H."/>
            <person name="Narushima S."/>
            <person name="Irie J."/>
            <person name="Itoh H."/>
            <person name="Moriya K."/>
            <person name="Sugiura Y."/>
            <person name="Suematsu M."/>
            <person name="Moritoki N."/>
            <person name="Shibata S."/>
            <person name="Littman R.D."/>
            <person name="Fischbach A.M."/>
            <person name="Uwamino Y."/>
            <person name="Inoue T."/>
            <person name="Honda A."/>
            <person name="Hattori M."/>
            <person name="Murai T."/>
            <person name="Xavier J.R."/>
            <person name="Hirose N."/>
            <person name="Honda K."/>
        </authorList>
    </citation>
    <scope>NUCLEOTIDE SEQUENCE</scope>
    <source>
        <strain evidence="1">CE91-St16</strain>
    </source>
</reference>
<protein>
    <recommendedName>
        <fullName evidence="3">DUF3575 domain-containing protein</fullName>
    </recommendedName>
</protein>
<gene>
    <name evidence="1" type="ORF">CE91St16_09940</name>
</gene>
<evidence type="ECO:0000313" key="1">
    <source>
        <dbReference type="EMBL" id="GKI18086.1"/>
    </source>
</evidence>
<name>A0AA37NKP8_9BACT</name>
<evidence type="ECO:0008006" key="3">
    <source>
        <dbReference type="Google" id="ProtNLM"/>
    </source>
</evidence>